<evidence type="ECO:0000313" key="3">
    <source>
        <dbReference type="Proteomes" id="UP000241229"/>
    </source>
</evidence>
<sequence length="87" mass="8814">MKHLVVAAACLLTLGNAAHAASAVNLDAEPRTLIVTEGGSRSELSLAAGETVEFCSSGCFVTLPNGDREALTGTETIEISGGVAKIK</sequence>
<feature type="chain" id="PRO_5015186330" evidence="1">
    <location>
        <begin position="21"/>
        <end position="87"/>
    </location>
</feature>
<dbReference type="AlphaFoldDB" id="A0A2P7RXP6"/>
<dbReference type="OrthoDB" id="8279992at2"/>
<feature type="signal peptide" evidence="1">
    <location>
        <begin position="1"/>
        <end position="20"/>
    </location>
</feature>
<proteinExistence type="predicted"/>
<dbReference type="EMBL" id="PXYK01000028">
    <property type="protein sequence ID" value="PSJ54998.1"/>
    <property type="molecule type" value="Genomic_DNA"/>
</dbReference>
<dbReference type="RefSeq" id="WP_106774688.1">
    <property type="nucleotide sequence ID" value="NZ_PXYK01000028.1"/>
</dbReference>
<gene>
    <name evidence="2" type="ORF">C7I84_23675</name>
</gene>
<protein>
    <submittedName>
        <fullName evidence="2">Uncharacterized protein</fullName>
    </submittedName>
</protein>
<dbReference type="Proteomes" id="UP000241229">
    <property type="component" value="Unassembled WGS sequence"/>
</dbReference>
<accession>A0A2P7RXP6</accession>
<comment type="caution">
    <text evidence="2">The sequence shown here is derived from an EMBL/GenBank/DDBJ whole genome shotgun (WGS) entry which is preliminary data.</text>
</comment>
<keyword evidence="1" id="KW-0732">Signal</keyword>
<reference evidence="2 3" key="1">
    <citation type="submission" date="2018-03" db="EMBL/GenBank/DDBJ databases">
        <title>The draft genome of Mesorhizobium sp. 6GN-30.</title>
        <authorList>
            <person name="Liu L."/>
            <person name="Li L."/>
            <person name="Wang T."/>
            <person name="Zhang X."/>
            <person name="Liang L."/>
        </authorList>
    </citation>
    <scope>NUCLEOTIDE SEQUENCE [LARGE SCALE GENOMIC DNA]</scope>
    <source>
        <strain evidence="2 3">6GN30</strain>
    </source>
</reference>
<name>A0A2P7RXP6_9HYPH</name>
<organism evidence="2 3">
    <name type="scientific">Kumtagia ephedrae</name>
    <dbReference type="NCBI Taxonomy" id="2116701"/>
    <lineage>
        <taxon>Bacteria</taxon>
        <taxon>Pseudomonadati</taxon>
        <taxon>Pseudomonadota</taxon>
        <taxon>Alphaproteobacteria</taxon>
        <taxon>Hyphomicrobiales</taxon>
        <taxon>Phyllobacteriaceae</taxon>
        <taxon>Kumtagia</taxon>
    </lineage>
</organism>
<evidence type="ECO:0000313" key="2">
    <source>
        <dbReference type="EMBL" id="PSJ54998.1"/>
    </source>
</evidence>
<evidence type="ECO:0000256" key="1">
    <source>
        <dbReference type="SAM" id="SignalP"/>
    </source>
</evidence>
<keyword evidence="3" id="KW-1185">Reference proteome</keyword>